<feature type="compositionally biased region" description="Basic and acidic residues" evidence="1">
    <location>
        <begin position="307"/>
        <end position="336"/>
    </location>
</feature>
<keyword evidence="3" id="KW-1185">Reference proteome</keyword>
<reference evidence="2" key="1">
    <citation type="submission" date="2023-06" db="EMBL/GenBank/DDBJ databases">
        <title>Genome-scale phylogeny and comparative genomics of the fungal order Sordariales.</title>
        <authorList>
            <consortium name="Lawrence Berkeley National Laboratory"/>
            <person name="Hensen N."/>
            <person name="Bonometti L."/>
            <person name="Westerberg I."/>
            <person name="Brannstrom I.O."/>
            <person name="Guillou S."/>
            <person name="Cros-Aarteil S."/>
            <person name="Calhoun S."/>
            <person name="Haridas S."/>
            <person name="Kuo A."/>
            <person name="Mondo S."/>
            <person name="Pangilinan J."/>
            <person name="Riley R."/>
            <person name="Labutti K."/>
            <person name="Andreopoulos B."/>
            <person name="Lipzen A."/>
            <person name="Chen C."/>
            <person name="Yanf M."/>
            <person name="Daum C."/>
            <person name="Ng V."/>
            <person name="Clum A."/>
            <person name="Steindorff A."/>
            <person name="Ohm R."/>
            <person name="Martin F."/>
            <person name="Silar P."/>
            <person name="Natvig D."/>
            <person name="Lalanne C."/>
            <person name="Gautier V."/>
            <person name="Ament-Velasquez S.L."/>
            <person name="Kruys A."/>
            <person name="Hutchinson M.I."/>
            <person name="Powell A.J."/>
            <person name="Barry K."/>
            <person name="Miller A.N."/>
            <person name="Grigoriev I.V."/>
            <person name="Debuchy R."/>
            <person name="Gladieux P."/>
            <person name="Thoren M.H."/>
            <person name="Johannesson H."/>
        </authorList>
    </citation>
    <scope>NUCLEOTIDE SEQUENCE</scope>
    <source>
        <strain evidence="2">SMH4607-1</strain>
    </source>
</reference>
<evidence type="ECO:0000313" key="3">
    <source>
        <dbReference type="Proteomes" id="UP001172102"/>
    </source>
</evidence>
<gene>
    <name evidence="2" type="ORF">B0H67DRAFT_498976</name>
</gene>
<feature type="non-terminal residue" evidence="2">
    <location>
        <position position="336"/>
    </location>
</feature>
<feature type="region of interest" description="Disordered" evidence="1">
    <location>
        <begin position="302"/>
        <end position="336"/>
    </location>
</feature>
<protein>
    <submittedName>
        <fullName evidence="2">Uncharacterized protein</fullName>
    </submittedName>
</protein>
<comment type="caution">
    <text evidence="2">The sequence shown here is derived from an EMBL/GenBank/DDBJ whole genome shotgun (WGS) entry which is preliminary data.</text>
</comment>
<feature type="region of interest" description="Disordered" evidence="1">
    <location>
        <begin position="229"/>
        <end position="280"/>
    </location>
</feature>
<dbReference type="EMBL" id="JAUKUA010000007">
    <property type="protein sequence ID" value="KAK0704560.1"/>
    <property type="molecule type" value="Genomic_DNA"/>
</dbReference>
<name>A0AA39ZW01_9PEZI</name>
<evidence type="ECO:0000313" key="2">
    <source>
        <dbReference type="EMBL" id="KAK0704560.1"/>
    </source>
</evidence>
<proteinExistence type="predicted"/>
<feature type="compositionally biased region" description="Basic and acidic residues" evidence="1">
    <location>
        <begin position="231"/>
        <end position="280"/>
    </location>
</feature>
<dbReference type="AlphaFoldDB" id="A0AA39ZW01"/>
<dbReference type="Proteomes" id="UP001172102">
    <property type="component" value="Unassembled WGS sequence"/>
</dbReference>
<sequence length="336" mass="39393">LLKLHRIGLRNAARFEYNYQSHITLLDMSESRESRGHSLIRWRVNVTLNMESQRAVLNIDNAAIRERAKRITCFNTASIYFKGKLHKIPDSSESWTHVEQKATDYIRESDGKIRVVFIIDAHYPSLGMATHLNREVTHDDHLHQQPSGQVKFYLSNFLSPKGLSIDFCRPPARTSRSNVYIYTSPFFTISYQRLGAIFRTARHVQHPDVFAMAEEDMETNLFEEMQQLKRRTAETKRRIAEERRQREESDKRAAESDKRAVKSDKRAAKLDKRAAEDRRRIEEAERRLERVIAEAELRVANAEQYAVEERRQRKEADKRATGAERRTAEDIRSSEY</sequence>
<organism evidence="2 3">
    <name type="scientific">Lasiosphaeris hirsuta</name>
    <dbReference type="NCBI Taxonomy" id="260670"/>
    <lineage>
        <taxon>Eukaryota</taxon>
        <taxon>Fungi</taxon>
        <taxon>Dikarya</taxon>
        <taxon>Ascomycota</taxon>
        <taxon>Pezizomycotina</taxon>
        <taxon>Sordariomycetes</taxon>
        <taxon>Sordariomycetidae</taxon>
        <taxon>Sordariales</taxon>
        <taxon>Lasiosphaeriaceae</taxon>
        <taxon>Lasiosphaeris</taxon>
    </lineage>
</organism>
<evidence type="ECO:0000256" key="1">
    <source>
        <dbReference type="SAM" id="MobiDB-lite"/>
    </source>
</evidence>
<accession>A0AA39ZW01</accession>